<organism evidence="2 3">
    <name type="scientific">Colletotrichum salicis</name>
    <dbReference type="NCBI Taxonomy" id="1209931"/>
    <lineage>
        <taxon>Eukaryota</taxon>
        <taxon>Fungi</taxon>
        <taxon>Dikarya</taxon>
        <taxon>Ascomycota</taxon>
        <taxon>Pezizomycotina</taxon>
        <taxon>Sordariomycetes</taxon>
        <taxon>Hypocreomycetidae</taxon>
        <taxon>Glomerellales</taxon>
        <taxon>Glomerellaceae</taxon>
        <taxon>Colletotrichum</taxon>
        <taxon>Colletotrichum acutatum species complex</taxon>
    </lineage>
</organism>
<feature type="region of interest" description="Disordered" evidence="1">
    <location>
        <begin position="91"/>
        <end position="118"/>
    </location>
</feature>
<feature type="compositionally biased region" description="Polar residues" evidence="1">
    <location>
        <begin position="91"/>
        <end position="105"/>
    </location>
</feature>
<dbReference type="Proteomes" id="UP000070121">
    <property type="component" value="Unassembled WGS sequence"/>
</dbReference>
<protein>
    <submittedName>
        <fullName evidence="2">Uncharacterized protein</fullName>
    </submittedName>
</protein>
<name>A0A135S393_9PEZI</name>
<dbReference type="EMBL" id="JFFI01002558">
    <property type="protein sequence ID" value="KXH30349.1"/>
    <property type="molecule type" value="Genomic_DNA"/>
</dbReference>
<keyword evidence="3" id="KW-1185">Reference proteome</keyword>
<gene>
    <name evidence="2" type="ORF">CSAL01_11131</name>
</gene>
<accession>A0A135S393</accession>
<dbReference type="AlphaFoldDB" id="A0A135S393"/>
<proteinExistence type="predicted"/>
<evidence type="ECO:0000256" key="1">
    <source>
        <dbReference type="SAM" id="MobiDB-lite"/>
    </source>
</evidence>
<sequence length="118" mass="12835">MTPSAWVIATSPHKCACLSSPWARPSRQWSRSTSSGSVAVNARISAPDADAEEPELFRRDDDGGLSPVIHIANWSCDIFPDCWHRACTLSSPPASPTVANSTTARHGSAYHLPSRHRR</sequence>
<comment type="caution">
    <text evidence="2">The sequence shown here is derived from an EMBL/GenBank/DDBJ whole genome shotgun (WGS) entry which is preliminary data.</text>
</comment>
<evidence type="ECO:0000313" key="2">
    <source>
        <dbReference type="EMBL" id="KXH30349.1"/>
    </source>
</evidence>
<evidence type="ECO:0000313" key="3">
    <source>
        <dbReference type="Proteomes" id="UP000070121"/>
    </source>
</evidence>
<reference evidence="2 3" key="1">
    <citation type="submission" date="2014-02" db="EMBL/GenBank/DDBJ databases">
        <title>The genome sequence of Colletotrichum salicis CBS 607.94.</title>
        <authorList>
            <person name="Baroncelli R."/>
            <person name="Thon M.R."/>
        </authorList>
    </citation>
    <scope>NUCLEOTIDE SEQUENCE [LARGE SCALE GENOMIC DNA]</scope>
    <source>
        <strain evidence="2 3">CBS 607.94</strain>
    </source>
</reference>